<dbReference type="PANTHER" id="PTHR46401">
    <property type="entry name" value="GLYCOSYLTRANSFERASE WBBK-RELATED"/>
    <property type="match status" value="1"/>
</dbReference>
<dbReference type="Pfam" id="PF13439">
    <property type="entry name" value="Glyco_transf_4"/>
    <property type="match status" value="1"/>
</dbReference>
<feature type="domain" description="Glycosyltransferase subfamily 4-like N-terminal" evidence="3">
    <location>
        <begin position="15"/>
        <end position="162"/>
    </location>
</feature>
<evidence type="ECO:0000313" key="4">
    <source>
        <dbReference type="EMBL" id="KKU03252.1"/>
    </source>
</evidence>
<gene>
    <name evidence="4" type="ORF">UX05_C0002G0008</name>
</gene>
<protein>
    <submittedName>
        <fullName evidence="4">Glycosyl transferase group 1</fullName>
    </submittedName>
</protein>
<dbReference type="Proteomes" id="UP000034264">
    <property type="component" value="Unassembled WGS sequence"/>
</dbReference>
<evidence type="ECO:0000256" key="1">
    <source>
        <dbReference type="ARBA" id="ARBA00022679"/>
    </source>
</evidence>
<dbReference type="CDD" id="cd03809">
    <property type="entry name" value="GT4_MtfB-like"/>
    <property type="match status" value="1"/>
</dbReference>
<evidence type="ECO:0000259" key="3">
    <source>
        <dbReference type="Pfam" id="PF13439"/>
    </source>
</evidence>
<evidence type="ECO:0000313" key="5">
    <source>
        <dbReference type="Proteomes" id="UP000034264"/>
    </source>
</evidence>
<proteinExistence type="predicted"/>
<dbReference type="PANTHER" id="PTHR46401:SF2">
    <property type="entry name" value="GLYCOSYLTRANSFERASE WBBK-RELATED"/>
    <property type="match status" value="1"/>
</dbReference>
<feature type="domain" description="Glycosyl transferase family 1" evidence="2">
    <location>
        <begin position="178"/>
        <end position="299"/>
    </location>
</feature>
<name>A0A0G1M584_9BACT</name>
<organism evidence="4 5">
    <name type="scientific">Candidatus Amesbacteria bacterium GW2011_GWC2_45_19</name>
    <dbReference type="NCBI Taxonomy" id="1618366"/>
    <lineage>
        <taxon>Bacteria</taxon>
        <taxon>Candidatus Amesiibacteriota</taxon>
    </lineage>
</organism>
<evidence type="ECO:0000259" key="2">
    <source>
        <dbReference type="Pfam" id="PF00534"/>
    </source>
</evidence>
<reference evidence="4 5" key="1">
    <citation type="journal article" date="2015" name="Nature">
        <title>rRNA introns, odd ribosomes, and small enigmatic genomes across a large radiation of phyla.</title>
        <authorList>
            <person name="Brown C.T."/>
            <person name="Hug L.A."/>
            <person name="Thomas B.C."/>
            <person name="Sharon I."/>
            <person name="Castelle C.J."/>
            <person name="Singh A."/>
            <person name="Wilkins M.J."/>
            <person name="Williams K.H."/>
            <person name="Banfield J.F."/>
        </authorList>
    </citation>
    <scope>NUCLEOTIDE SEQUENCE [LARGE SCALE GENOMIC DNA]</scope>
</reference>
<dbReference type="InterPro" id="IPR028098">
    <property type="entry name" value="Glyco_trans_4-like_N"/>
</dbReference>
<dbReference type="EMBL" id="LCKS01000002">
    <property type="protein sequence ID" value="KKU03252.1"/>
    <property type="molecule type" value="Genomic_DNA"/>
</dbReference>
<dbReference type="SUPFAM" id="SSF53756">
    <property type="entry name" value="UDP-Glycosyltransferase/glycogen phosphorylase"/>
    <property type="match status" value="1"/>
</dbReference>
<dbReference type="GO" id="GO:0009103">
    <property type="term" value="P:lipopolysaccharide biosynthetic process"/>
    <property type="evidence" value="ECO:0007669"/>
    <property type="project" value="TreeGrafter"/>
</dbReference>
<sequence>MRVGIDVSSVVYGTGVSDYVINLVQHLPSDVLVPFGFSLRRFSELKRLVLKGVTLPFPPTLMHYLWNHLHVINVETFTGPLDIYHSSDWTQGPSRAKKVTTVHDLSPFLYPAETDPQIMAVHTARMKWVVKECDKITCVSNSTAADLQRLFSVPSSKISVIYEALPSKYLSLKPQITKNVNYVLAIGARQGRKNTDRLKAACAKLGQKLIIAGEGSELGYVSDQDLVNYLAGASAFIYPSLYEGFGLPILEAFYYQVPVACSNTSSLPEVGGDAAVYFDPLSVESIATGITQAIKDRDRLIAAGTQQLAKFSWETTAQQTLQVYKSLV</sequence>
<dbReference type="GO" id="GO:0016757">
    <property type="term" value="F:glycosyltransferase activity"/>
    <property type="evidence" value="ECO:0007669"/>
    <property type="project" value="InterPro"/>
</dbReference>
<dbReference type="Gene3D" id="3.40.50.2000">
    <property type="entry name" value="Glycogen Phosphorylase B"/>
    <property type="match status" value="2"/>
</dbReference>
<keyword evidence="1 4" id="KW-0808">Transferase</keyword>
<accession>A0A0G1M584</accession>
<comment type="caution">
    <text evidence="4">The sequence shown here is derived from an EMBL/GenBank/DDBJ whole genome shotgun (WGS) entry which is preliminary data.</text>
</comment>
<dbReference type="AlphaFoldDB" id="A0A0G1M584"/>
<dbReference type="Pfam" id="PF00534">
    <property type="entry name" value="Glycos_transf_1"/>
    <property type="match status" value="1"/>
</dbReference>
<dbReference type="InterPro" id="IPR001296">
    <property type="entry name" value="Glyco_trans_1"/>
</dbReference>